<dbReference type="InterPro" id="IPR020751">
    <property type="entry name" value="aa-tRNA-synth_I_codon-bd_sub2"/>
</dbReference>
<dbReference type="EMBL" id="JAULSO010000001">
    <property type="protein sequence ID" value="KAK3692194.1"/>
    <property type="molecule type" value="Genomic_DNA"/>
</dbReference>
<keyword evidence="6 11" id="KW-0067">ATP-binding</keyword>
<keyword evidence="7 11" id="KW-0648">Protein biosynthesis</keyword>
<organism evidence="13 14">
    <name type="scientific">Podospora appendiculata</name>
    <dbReference type="NCBI Taxonomy" id="314037"/>
    <lineage>
        <taxon>Eukaryota</taxon>
        <taxon>Fungi</taxon>
        <taxon>Dikarya</taxon>
        <taxon>Ascomycota</taxon>
        <taxon>Pezizomycotina</taxon>
        <taxon>Sordariomycetes</taxon>
        <taxon>Sordariomycetidae</taxon>
        <taxon>Sordariales</taxon>
        <taxon>Podosporaceae</taxon>
        <taxon>Podospora</taxon>
    </lineage>
</organism>
<keyword evidence="8 11" id="KW-0030">Aminoacyl-tRNA synthetase</keyword>
<dbReference type="Gene3D" id="1.10.10.350">
    <property type="match status" value="1"/>
</dbReference>
<dbReference type="GO" id="GO:0006424">
    <property type="term" value="P:glutamyl-tRNA aminoacylation"/>
    <property type="evidence" value="ECO:0007669"/>
    <property type="project" value="InterPro"/>
</dbReference>
<dbReference type="InterPro" id="IPR033910">
    <property type="entry name" value="GluRS_core"/>
</dbReference>
<dbReference type="SUPFAM" id="SSF48163">
    <property type="entry name" value="An anticodon-binding domain of class I aminoacyl-tRNA synthetases"/>
    <property type="match status" value="1"/>
</dbReference>
<dbReference type="SUPFAM" id="SSF52374">
    <property type="entry name" value="Nucleotidylyl transferase"/>
    <property type="match status" value="1"/>
</dbReference>
<evidence type="ECO:0000256" key="7">
    <source>
        <dbReference type="ARBA" id="ARBA00022917"/>
    </source>
</evidence>
<evidence type="ECO:0000256" key="10">
    <source>
        <dbReference type="ARBA" id="ARBA00072917"/>
    </source>
</evidence>
<dbReference type="PRINTS" id="PR00987">
    <property type="entry name" value="TRNASYNTHGLU"/>
</dbReference>
<gene>
    <name evidence="13" type="ORF">B0T22DRAFT_446660</name>
</gene>
<dbReference type="InterPro" id="IPR008925">
    <property type="entry name" value="aa_tRNA-synth_I_cd-bd_sf"/>
</dbReference>
<comment type="subcellular location">
    <subcellularLocation>
        <location evidence="1">Mitochondrion</location>
    </subcellularLocation>
</comment>
<evidence type="ECO:0000256" key="9">
    <source>
        <dbReference type="ARBA" id="ARBA00030865"/>
    </source>
</evidence>
<dbReference type="InterPro" id="IPR049940">
    <property type="entry name" value="GluQ/Sye"/>
</dbReference>
<dbReference type="InterPro" id="IPR014729">
    <property type="entry name" value="Rossmann-like_a/b/a_fold"/>
</dbReference>
<dbReference type="GO" id="GO:0005739">
    <property type="term" value="C:mitochondrion"/>
    <property type="evidence" value="ECO:0007669"/>
    <property type="project" value="UniProtKB-SubCell"/>
</dbReference>
<reference evidence="13" key="2">
    <citation type="submission" date="2023-06" db="EMBL/GenBank/DDBJ databases">
        <authorList>
            <consortium name="Lawrence Berkeley National Laboratory"/>
            <person name="Haridas S."/>
            <person name="Hensen N."/>
            <person name="Bonometti L."/>
            <person name="Westerberg I."/>
            <person name="Brannstrom I.O."/>
            <person name="Guillou S."/>
            <person name="Cros-Aarteil S."/>
            <person name="Calhoun S."/>
            <person name="Kuo A."/>
            <person name="Mondo S."/>
            <person name="Pangilinan J."/>
            <person name="Riley R."/>
            <person name="Labutti K."/>
            <person name="Andreopoulos B."/>
            <person name="Lipzen A."/>
            <person name="Chen C."/>
            <person name="Yanf M."/>
            <person name="Daum C."/>
            <person name="Ng V."/>
            <person name="Clum A."/>
            <person name="Steindorff A."/>
            <person name="Ohm R."/>
            <person name="Martin F."/>
            <person name="Silar P."/>
            <person name="Natvig D."/>
            <person name="Lalanne C."/>
            <person name="Gautier V."/>
            <person name="Ament-Velasquez S.L."/>
            <person name="Kruys A."/>
            <person name="Hutchinson M.I."/>
            <person name="Powell A.J."/>
            <person name="Barry K."/>
            <person name="Miller A.N."/>
            <person name="Grigoriev I.V."/>
            <person name="Debuchy R."/>
            <person name="Gladieux P."/>
            <person name="Thoren M.H."/>
            <person name="Johannesson H."/>
        </authorList>
    </citation>
    <scope>NUCLEOTIDE SEQUENCE</scope>
    <source>
        <strain evidence="13">CBS 314.62</strain>
    </source>
</reference>
<keyword evidence="4 11" id="KW-0436">Ligase</keyword>
<evidence type="ECO:0000313" key="14">
    <source>
        <dbReference type="Proteomes" id="UP001270362"/>
    </source>
</evidence>
<dbReference type="PANTHER" id="PTHR43311:SF2">
    <property type="entry name" value="GLUTAMATE--TRNA LIGASE, MITOCHONDRIAL-RELATED"/>
    <property type="match status" value="1"/>
</dbReference>
<dbReference type="InterPro" id="IPR020058">
    <property type="entry name" value="Glu/Gln-tRNA-synth_Ib_cat-dom"/>
</dbReference>
<evidence type="ECO:0000256" key="8">
    <source>
        <dbReference type="ARBA" id="ARBA00023146"/>
    </source>
</evidence>
<evidence type="ECO:0000256" key="11">
    <source>
        <dbReference type="RuleBase" id="RU363037"/>
    </source>
</evidence>
<comment type="similarity">
    <text evidence="2">Belongs to the class-I aminoacyl-tRNA synthetase family. Glutamate--tRNA ligase type 1 subfamily.</text>
</comment>
<proteinExistence type="inferred from homology"/>
<dbReference type="Gene3D" id="3.40.50.620">
    <property type="entry name" value="HUPs"/>
    <property type="match status" value="1"/>
</dbReference>
<dbReference type="GO" id="GO:0008270">
    <property type="term" value="F:zinc ion binding"/>
    <property type="evidence" value="ECO:0007669"/>
    <property type="project" value="InterPro"/>
</dbReference>
<keyword evidence="5 11" id="KW-0547">Nucleotide-binding</keyword>
<dbReference type="CDD" id="cd00808">
    <property type="entry name" value="GluRS_core"/>
    <property type="match status" value="1"/>
</dbReference>
<dbReference type="GO" id="GO:0004818">
    <property type="term" value="F:glutamate-tRNA ligase activity"/>
    <property type="evidence" value="ECO:0007669"/>
    <property type="project" value="UniProtKB-EC"/>
</dbReference>
<reference evidence="13" key="1">
    <citation type="journal article" date="2023" name="Mol. Phylogenet. Evol.">
        <title>Genome-scale phylogeny and comparative genomics of the fungal order Sordariales.</title>
        <authorList>
            <person name="Hensen N."/>
            <person name="Bonometti L."/>
            <person name="Westerberg I."/>
            <person name="Brannstrom I.O."/>
            <person name="Guillou S."/>
            <person name="Cros-Aarteil S."/>
            <person name="Calhoun S."/>
            <person name="Haridas S."/>
            <person name="Kuo A."/>
            <person name="Mondo S."/>
            <person name="Pangilinan J."/>
            <person name="Riley R."/>
            <person name="LaButti K."/>
            <person name="Andreopoulos B."/>
            <person name="Lipzen A."/>
            <person name="Chen C."/>
            <person name="Yan M."/>
            <person name="Daum C."/>
            <person name="Ng V."/>
            <person name="Clum A."/>
            <person name="Steindorff A."/>
            <person name="Ohm R.A."/>
            <person name="Martin F."/>
            <person name="Silar P."/>
            <person name="Natvig D.O."/>
            <person name="Lalanne C."/>
            <person name="Gautier V."/>
            <person name="Ament-Velasquez S.L."/>
            <person name="Kruys A."/>
            <person name="Hutchinson M.I."/>
            <person name="Powell A.J."/>
            <person name="Barry K."/>
            <person name="Miller A.N."/>
            <person name="Grigoriev I.V."/>
            <person name="Debuchy R."/>
            <person name="Gladieux P."/>
            <person name="Hiltunen Thoren M."/>
            <person name="Johannesson H."/>
        </authorList>
    </citation>
    <scope>NUCLEOTIDE SEQUENCE</scope>
    <source>
        <strain evidence="13">CBS 314.62</strain>
    </source>
</reference>
<dbReference type="AlphaFoldDB" id="A0AAE0XF43"/>
<comment type="caution">
    <text evidence="13">The sequence shown here is derived from an EMBL/GenBank/DDBJ whole genome shotgun (WGS) entry which is preliminary data.</text>
</comment>
<evidence type="ECO:0000313" key="13">
    <source>
        <dbReference type="EMBL" id="KAK3692194.1"/>
    </source>
</evidence>
<evidence type="ECO:0000256" key="6">
    <source>
        <dbReference type="ARBA" id="ARBA00022840"/>
    </source>
</evidence>
<dbReference type="Pfam" id="PF00749">
    <property type="entry name" value="tRNA-synt_1c"/>
    <property type="match status" value="1"/>
</dbReference>
<protein>
    <recommendedName>
        <fullName evidence="10">Glutamate--tRNA ligase, mitochondrial</fullName>
        <ecNumber evidence="3">6.1.1.17</ecNumber>
    </recommendedName>
    <alternativeName>
        <fullName evidence="9">Glutamyl-tRNA synthetase</fullName>
    </alternativeName>
</protein>
<dbReference type="Proteomes" id="UP001270362">
    <property type="component" value="Unassembled WGS sequence"/>
</dbReference>
<dbReference type="FunFam" id="3.40.50.620:FF:000045">
    <property type="entry name" value="Glutamate--tRNA ligase, mitochondrial"/>
    <property type="match status" value="1"/>
</dbReference>
<evidence type="ECO:0000256" key="2">
    <source>
        <dbReference type="ARBA" id="ARBA00007894"/>
    </source>
</evidence>
<evidence type="ECO:0000256" key="1">
    <source>
        <dbReference type="ARBA" id="ARBA00004173"/>
    </source>
</evidence>
<dbReference type="InterPro" id="IPR004527">
    <property type="entry name" value="Glu-tRNA-ligase_bac/mito"/>
</dbReference>
<dbReference type="HAMAP" id="MF_00022">
    <property type="entry name" value="Glu_tRNA_synth_type1"/>
    <property type="match status" value="1"/>
</dbReference>
<evidence type="ECO:0000256" key="5">
    <source>
        <dbReference type="ARBA" id="ARBA00022741"/>
    </source>
</evidence>
<sequence length="661" mass="74117">MRGIGLLRRAAACPSCGTSCRVLPSTSTSTSRFASSRRLWFSSTPRVSLGEAPSLDGRNPSMMSGKERRWRALQNRAELPKTPCRTRFAPSPTGYLHLGSLRTALFNYLIAKATGGQFILRVEDTDQTRLVPDAEERLFADLKWAGLSWDEGPDVKGLYGPYRQSERLGIYNQHTDKLIAQGSAYRCFCSPDDLDAHQRAAHTKGDATGYPGTCRSISPAESEERAARGDPFAVRFKSSKEPAVVQDIVFNRFQKAVSEEDFVIRKRDGYPTYHFANVIDDKLMEITHVVRGSEWLVSTPKHVELYNAFGWTPPQFAHVGLLVNSNREKLSKRHDGVNMTWYQDQNILPATLLNFAALLGWHSTRTNDVMTLQDLVKNFTFNFSRGDIIVSFDKLRFLQEKHMRLLIDKNPPDASLLNKHLFKPIVTSIVQAESSRLQDPAEPALDLESPDAVPGPFAGPLVPALQSSRPDDRFDYLLAVLRATRLPEPDMAEYVLKNRYLFWKIRKATLTHEWDKARSTLKRVTLNGVLTPPRDIAKFLVAKFGAVPEQDWTLEVLGPLIKATVQEIQYLDLQTDATVTTGGYIFLRVALQGMMPGPAIGQVMVTLGRKETLCRLVRLAEVFQWNVKSKLKPTLEDTIKAATMSPVQNQPITATTVSKSV</sequence>
<accession>A0AAE0XF43</accession>
<evidence type="ECO:0000256" key="4">
    <source>
        <dbReference type="ARBA" id="ARBA00022598"/>
    </source>
</evidence>
<name>A0AAE0XF43_9PEZI</name>
<evidence type="ECO:0000259" key="12">
    <source>
        <dbReference type="Pfam" id="PF00749"/>
    </source>
</evidence>
<dbReference type="GO" id="GO:0005524">
    <property type="term" value="F:ATP binding"/>
    <property type="evidence" value="ECO:0007669"/>
    <property type="project" value="UniProtKB-KW"/>
</dbReference>
<dbReference type="PANTHER" id="PTHR43311">
    <property type="entry name" value="GLUTAMATE--TRNA LIGASE"/>
    <property type="match status" value="1"/>
</dbReference>
<feature type="domain" description="Glutamyl/glutaminyl-tRNA synthetase class Ib catalytic" evidence="12">
    <location>
        <begin position="85"/>
        <end position="383"/>
    </location>
</feature>
<keyword evidence="14" id="KW-1185">Reference proteome</keyword>
<dbReference type="InterPro" id="IPR000924">
    <property type="entry name" value="Glu/Gln-tRNA-synth"/>
</dbReference>
<dbReference type="EC" id="6.1.1.17" evidence="3"/>
<dbReference type="GO" id="GO:0000049">
    <property type="term" value="F:tRNA binding"/>
    <property type="evidence" value="ECO:0007669"/>
    <property type="project" value="InterPro"/>
</dbReference>
<evidence type="ECO:0000256" key="3">
    <source>
        <dbReference type="ARBA" id="ARBA00012835"/>
    </source>
</evidence>
<dbReference type="NCBIfam" id="TIGR00464">
    <property type="entry name" value="gltX_bact"/>
    <property type="match status" value="1"/>
</dbReference>